<feature type="region of interest" description="Disordered" evidence="1">
    <location>
        <begin position="1"/>
        <end position="57"/>
    </location>
</feature>
<proteinExistence type="predicted"/>
<dbReference type="AlphaFoldDB" id="A0A8H6DHY9"/>
<dbReference type="OrthoDB" id="5102207at2759"/>
<evidence type="ECO:0000313" key="3">
    <source>
        <dbReference type="Proteomes" id="UP000544331"/>
    </source>
</evidence>
<sequence length="200" mass="22102">MGNNPSQPTGHYHAGPQYQAPPTHFNSGYTMRETQHFKGGYTLRDPPKKKKMGLVGVPECSPPNHYGSSNGFGLSTAAAQAAYSAPPSGGYAPQPAFSPAPQTYFNHGHSLRNTHQAPPQTFSQPAHQHFSHGYSLRDTPNVSAFSSSKRSRSSKKFDNWTAPPQTFSQPTHQHFSHGYSLRNAPVENQWSGKKRRSKKW</sequence>
<feature type="region of interest" description="Disordered" evidence="1">
    <location>
        <begin position="113"/>
        <end position="200"/>
    </location>
</feature>
<organism evidence="2 3">
    <name type="scientific">Fusarium mundagurra</name>
    <dbReference type="NCBI Taxonomy" id="1567541"/>
    <lineage>
        <taxon>Eukaryota</taxon>
        <taxon>Fungi</taxon>
        <taxon>Dikarya</taxon>
        <taxon>Ascomycota</taxon>
        <taxon>Pezizomycotina</taxon>
        <taxon>Sordariomycetes</taxon>
        <taxon>Hypocreomycetidae</taxon>
        <taxon>Hypocreales</taxon>
        <taxon>Nectriaceae</taxon>
        <taxon>Fusarium</taxon>
        <taxon>Fusarium fujikuroi species complex</taxon>
    </lineage>
</organism>
<protein>
    <submittedName>
        <fullName evidence="2">Uncharacterized protein</fullName>
    </submittedName>
</protein>
<comment type="caution">
    <text evidence="2">The sequence shown here is derived from an EMBL/GenBank/DDBJ whole genome shotgun (WGS) entry which is preliminary data.</text>
</comment>
<accession>A0A8H6DHY9</accession>
<keyword evidence="3" id="KW-1185">Reference proteome</keyword>
<evidence type="ECO:0000256" key="1">
    <source>
        <dbReference type="SAM" id="MobiDB-lite"/>
    </source>
</evidence>
<gene>
    <name evidence="2" type="ORF">FMUND_5214</name>
</gene>
<name>A0A8H6DHY9_9HYPO</name>
<reference evidence="2 3" key="1">
    <citation type="submission" date="2020-05" db="EMBL/GenBank/DDBJ databases">
        <title>Identification and distribution of gene clusters putatively required for synthesis of sphingolipid metabolism inhibitors in phylogenetically diverse species of the filamentous fungus Fusarium.</title>
        <authorList>
            <person name="Kim H.-S."/>
            <person name="Busman M."/>
            <person name="Brown D.W."/>
            <person name="Divon H."/>
            <person name="Uhlig S."/>
            <person name="Proctor R.H."/>
        </authorList>
    </citation>
    <scope>NUCLEOTIDE SEQUENCE [LARGE SCALE GENOMIC DNA]</scope>
    <source>
        <strain evidence="2 3">NRRL 66235</strain>
    </source>
</reference>
<dbReference type="Proteomes" id="UP000544331">
    <property type="component" value="Unassembled WGS sequence"/>
</dbReference>
<feature type="compositionally biased region" description="Polar residues" evidence="1">
    <location>
        <begin position="113"/>
        <end position="126"/>
    </location>
</feature>
<dbReference type="EMBL" id="JAAOAN010000165">
    <property type="protein sequence ID" value="KAF5718513.1"/>
    <property type="molecule type" value="Genomic_DNA"/>
</dbReference>
<feature type="compositionally biased region" description="Polar residues" evidence="1">
    <location>
        <begin position="162"/>
        <end position="173"/>
    </location>
</feature>
<evidence type="ECO:0000313" key="2">
    <source>
        <dbReference type="EMBL" id="KAF5718513.1"/>
    </source>
</evidence>